<evidence type="ECO:0000313" key="3">
    <source>
        <dbReference type="Proteomes" id="UP000629098"/>
    </source>
</evidence>
<evidence type="ECO:0000256" key="1">
    <source>
        <dbReference type="SAM" id="MobiDB-lite"/>
    </source>
</evidence>
<organism evidence="2 3">
    <name type="scientific">Iningainema tapete BLCC-T55</name>
    <dbReference type="NCBI Taxonomy" id="2748662"/>
    <lineage>
        <taxon>Bacteria</taxon>
        <taxon>Bacillati</taxon>
        <taxon>Cyanobacteriota</taxon>
        <taxon>Cyanophyceae</taxon>
        <taxon>Nostocales</taxon>
        <taxon>Scytonemataceae</taxon>
        <taxon>Iningainema tapete</taxon>
    </lineage>
</organism>
<dbReference type="AlphaFoldDB" id="A0A8J7C9X7"/>
<feature type="compositionally biased region" description="Polar residues" evidence="1">
    <location>
        <begin position="1"/>
        <end position="12"/>
    </location>
</feature>
<evidence type="ECO:0000313" key="2">
    <source>
        <dbReference type="EMBL" id="MBD2778634.1"/>
    </source>
</evidence>
<proteinExistence type="predicted"/>
<protein>
    <submittedName>
        <fullName evidence="2">Uncharacterized protein</fullName>
    </submittedName>
</protein>
<dbReference type="EMBL" id="JACXAE010000132">
    <property type="protein sequence ID" value="MBD2778634.1"/>
    <property type="molecule type" value="Genomic_DNA"/>
</dbReference>
<sequence length="85" mass="9317">MIPNALSSSIVNPNEEELNVSSPTTDTSGKEPIKHMLIGSPKAIRATIHYLHVVNYAQTADWSPLLPTPNPGEFMSIFTRNISVQ</sequence>
<feature type="region of interest" description="Disordered" evidence="1">
    <location>
        <begin position="1"/>
        <end position="32"/>
    </location>
</feature>
<reference evidence="2" key="1">
    <citation type="submission" date="2020-09" db="EMBL/GenBank/DDBJ databases">
        <title>Iningainema tapete sp. nov. (Scytonemataceae, Cyanobacteria) from greenhouses in central Florida (USA) produces two types of nodularin with biosynthetic potential for microcystin-LR and anabaenopeptins.</title>
        <authorList>
            <person name="Berthold D.E."/>
            <person name="Lefler F.W."/>
            <person name="Huang I.-S."/>
            <person name="Abdulla H."/>
            <person name="Zimba P.V."/>
            <person name="Laughinghouse H.D. IV."/>
        </authorList>
    </citation>
    <scope>NUCLEOTIDE SEQUENCE</scope>
    <source>
        <strain evidence="2">BLCCT55</strain>
    </source>
</reference>
<keyword evidence="3" id="KW-1185">Reference proteome</keyword>
<gene>
    <name evidence="2" type="ORF">ICL16_42970</name>
</gene>
<dbReference type="Proteomes" id="UP000629098">
    <property type="component" value="Unassembled WGS sequence"/>
</dbReference>
<comment type="caution">
    <text evidence="2">The sequence shown here is derived from an EMBL/GenBank/DDBJ whole genome shotgun (WGS) entry which is preliminary data.</text>
</comment>
<name>A0A8J7C9X7_9CYAN</name>
<accession>A0A8J7C9X7</accession>